<dbReference type="Gene3D" id="3.30.420.10">
    <property type="entry name" value="Ribonuclease H-like superfamily/Ribonuclease H"/>
    <property type="match status" value="1"/>
</dbReference>
<evidence type="ECO:0000256" key="11">
    <source>
        <dbReference type="ARBA" id="ARBA00022840"/>
    </source>
</evidence>
<sequence length="763" mass="86061">MEAAPVTAALPAMANNNTHDGFHQAMLKTALETIPQLTEENYSIWKDKMTALLKLRGVLNALNNVNVPLGESDDAELTLLIISKMDSVTHNNVVTADNRESAQKLWLLIKERFASSQASNRARIFNDFLYVKFREEAVEAFVTDIKVAIKKLVDVGIDLPQDILAYLVLFKFPTSMQNLKRQIMHSDKELNVKFVCDHLIQFHNEAQAENKESTTTSTEAALFSQKQNNSKSGSNGNSNASKRCKSGYHNPRQDSNHTSDNCWHLHPDKAPEWWRDSQAQWRANKEKGKEKEKEGYFMSLLTSWREPGNPKSRIILDSGASAHIFNNLKFFNNIHLERSDEIKTGKQGATLPIEGRGSVTLVWGSNTILLDNCLYVPSIVINLISAGELNSKGCNIQSRGTSFLVKKGGRRVFDGKVINNLYLVTNPNKVGSSQTALISSGKDTLREIHEKYGHASISRINHLLGESFSQAEKDNFECKSCILAKITKQPFKIDSQLVKKPFERIHLDLIGPIKPESSLKHCFILTVVDNHSGYLAGFPLVRKDDTTDVLIRLLETEKNRLGYFPSMICSDGGGEFVGNRLVRFLNENNIKRLISEPYHPEHNGRAERANQTIVESIRATIGSSKIQKRFWHEVLKSLCLALNQIPRKNHSKSPWEIMHGRPFPDNLLKAIGTLAVILNMNHQKGLKFDPKGEEGLLVGFNIPLQSYRIVTISGKVVETKHILTTALQRKWRIVPLEAIQFQRKKTQQRLPITGKQNLIEKTQ</sequence>
<evidence type="ECO:0000256" key="19">
    <source>
        <dbReference type="ARBA" id="ARBA00048173"/>
    </source>
</evidence>
<comment type="catalytic activity">
    <reaction evidence="19">
        <text>DNA(n) + a 2'-deoxyribonucleoside 5'-triphosphate = DNA(n+1) + diphosphate</text>
        <dbReference type="Rhea" id="RHEA:22508"/>
        <dbReference type="Rhea" id="RHEA-COMP:17339"/>
        <dbReference type="Rhea" id="RHEA-COMP:17340"/>
        <dbReference type="ChEBI" id="CHEBI:33019"/>
        <dbReference type="ChEBI" id="CHEBI:61560"/>
        <dbReference type="ChEBI" id="CHEBI:173112"/>
        <dbReference type="EC" id="2.7.7.49"/>
    </reaction>
</comment>
<dbReference type="Pfam" id="PF22936">
    <property type="entry name" value="Pol_BBD"/>
    <property type="match status" value="1"/>
</dbReference>
<dbReference type="GO" id="GO:0015074">
    <property type="term" value="P:DNA integration"/>
    <property type="evidence" value="ECO:0007669"/>
    <property type="project" value="UniProtKB-KW"/>
</dbReference>
<keyword evidence="17" id="KW-0917">Virion maturation</keyword>
<evidence type="ECO:0000256" key="13">
    <source>
        <dbReference type="ARBA" id="ARBA00022884"/>
    </source>
</evidence>
<keyword evidence="18" id="KW-0233">DNA recombination</keyword>
<dbReference type="GO" id="GO:0006508">
    <property type="term" value="P:proteolysis"/>
    <property type="evidence" value="ECO:0007669"/>
    <property type="project" value="UniProtKB-KW"/>
</dbReference>
<dbReference type="GO" id="GO:0046872">
    <property type="term" value="F:metal ion binding"/>
    <property type="evidence" value="ECO:0007669"/>
    <property type="project" value="UniProtKB-KW"/>
</dbReference>
<evidence type="ECO:0000313" key="23">
    <source>
        <dbReference type="EMBL" id="KNZ44822.1"/>
    </source>
</evidence>
<comment type="function">
    <text evidence="1">The aspartyl protease (PR) mediates the proteolytic cleavages of the Gag and Gag-Pol polyproteins after assembly of the VLP.</text>
</comment>
<keyword evidence="9" id="KW-0255">Endonuclease</keyword>
<evidence type="ECO:0000256" key="6">
    <source>
        <dbReference type="ARBA" id="ARBA00022722"/>
    </source>
</evidence>
<keyword evidence="14" id="KW-0229">DNA integration</keyword>
<feature type="region of interest" description="Disordered" evidence="21">
    <location>
        <begin position="224"/>
        <end position="263"/>
    </location>
</feature>
<feature type="compositionally biased region" description="Basic and acidic residues" evidence="21">
    <location>
        <begin position="251"/>
        <end position="263"/>
    </location>
</feature>
<evidence type="ECO:0000256" key="15">
    <source>
        <dbReference type="ARBA" id="ARBA00022918"/>
    </source>
</evidence>
<proteinExistence type="predicted"/>
<comment type="catalytic activity">
    <reaction evidence="20">
        <text>DNA(n) + a 2'-deoxyribonucleoside 5'-triphosphate = DNA(n+1) + diphosphate</text>
        <dbReference type="Rhea" id="RHEA:22508"/>
        <dbReference type="Rhea" id="RHEA-COMP:17339"/>
        <dbReference type="Rhea" id="RHEA-COMP:17340"/>
        <dbReference type="ChEBI" id="CHEBI:33019"/>
        <dbReference type="ChEBI" id="CHEBI:61560"/>
        <dbReference type="ChEBI" id="CHEBI:173112"/>
        <dbReference type="EC" id="2.7.7.7"/>
    </reaction>
</comment>
<dbReference type="InterPro" id="IPR012337">
    <property type="entry name" value="RNaseH-like_sf"/>
</dbReference>
<dbReference type="GO" id="GO:0032196">
    <property type="term" value="P:transposition"/>
    <property type="evidence" value="ECO:0007669"/>
    <property type="project" value="UniProtKB-KW"/>
</dbReference>
<evidence type="ECO:0000256" key="14">
    <source>
        <dbReference type="ARBA" id="ARBA00022908"/>
    </source>
</evidence>
<protein>
    <recommendedName>
        <fullName evidence="22">Integrase catalytic domain-containing protein</fullName>
    </recommendedName>
</protein>
<evidence type="ECO:0000256" key="2">
    <source>
        <dbReference type="ARBA" id="ARBA00022578"/>
    </source>
</evidence>
<dbReference type="AlphaFoldDB" id="A0A0L6U964"/>
<keyword evidence="2" id="KW-0815">Transposition</keyword>
<evidence type="ECO:0000256" key="4">
    <source>
        <dbReference type="ARBA" id="ARBA00022670"/>
    </source>
</evidence>
<evidence type="ECO:0000256" key="8">
    <source>
        <dbReference type="ARBA" id="ARBA00022741"/>
    </source>
</evidence>
<dbReference type="PROSITE" id="PS50994">
    <property type="entry name" value="INTEGRASE"/>
    <property type="match status" value="1"/>
</dbReference>
<evidence type="ECO:0000256" key="12">
    <source>
        <dbReference type="ARBA" id="ARBA00022842"/>
    </source>
</evidence>
<gene>
    <name evidence="23" type="ORF">VP01_878g3</name>
</gene>
<dbReference type="InterPro" id="IPR036397">
    <property type="entry name" value="RNaseH_sf"/>
</dbReference>
<evidence type="ECO:0000256" key="9">
    <source>
        <dbReference type="ARBA" id="ARBA00022759"/>
    </source>
</evidence>
<keyword evidence="12" id="KW-0460">Magnesium</keyword>
<organism evidence="23 24">
    <name type="scientific">Puccinia sorghi</name>
    <dbReference type="NCBI Taxonomy" id="27349"/>
    <lineage>
        <taxon>Eukaryota</taxon>
        <taxon>Fungi</taxon>
        <taxon>Dikarya</taxon>
        <taxon>Basidiomycota</taxon>
        <taxon>Pucciniomycotina</taxon>
        <taxon>Pucciniomycetes</taxon>
        <taxon>Pucciniales</taxon>
        <taxon>Pucciniaceae</taxon>
        <taxon>Puccinia</taxon>
    </lineage>
</organism>
<dbReference type="PANTHER" id="PTHR42648:SF11">
    <property type="entry name" value="TRANSPOSON TY4-P GAG-POL POLYPROTEIN"/>
    <property type="match status" value="1"/>
</dbReference>
<evidence type="ECO:0000256" key="5">
    <source>
        <dbReference type="ARBA" id="ARBA00022695"/>
    </source>
</evidence>
<evidence type="ECO:0000256" key="16">
    <source>
        <dbReference type="ARBA" id="ARBA00022932"/>
    </source>
</evidence>
<keyword evidence="24" id="KW-1185">Reference proteome</keyword>
<dbReference type="GO" id="GO:0003723">
    <property type="term" value="F:RNA binding"/>
    <property type="evidence" value="ECO:0007669"/>
    <property type="project" value="UniProtKB-KW"/>
</dbReference>
<evidence type="ECO:0000256" key="17">
    <source>
        <dbReference type="ARBA" id="ARBA00023113"/>
    </source>
</evidence>
<keyword evidence="7" id="KW-0479">Metal-binding</keyword>
<dbReference type="InterPro" id="IPR039537">
    <property type="entry name" value="Retrotran_Ty1/copia-like"/>
</dbReference>
<dbReference type="InterPro" id="IPR001584">
    <property type="entry name" value="Integrase_cat-core"/>
</dbReference>
<dbReference type="Pfam" id="PF00665">
    <property type="entry name" value="rve"/>
    <property type="match status" value="1"/>
</dbReference>
<feature type="compositionally biased region" description="Low complexity" evidence="21">
    <location>
        <begin position="224"/>
        <end position="239"/>
    </location>
</feature>
<keyword evidence="16" id="KW-0808">Transferase</keyword>
<dbReference type="PANTHER" id="PTHR42648">
    <property type="entry name" value="TRANSPOSASE, PUTATIVE-RELATED"/>
    <property type="match status" value="1"/>
</dbReference>
<dbReference type="VEuPathDB" id="FungiDB:VP01_878g3"/>
<dbReference type="GO" id="GO:0004519">
    <property type="term" value="F:endonuclease activity"/>
    <property type="evidence" value="ECO:0007669"/>
    <property type="project" value="UniProtKB-KW"/>
</dbReference>
<dbReference type="GO" id="GO:0006310">
    <property type="term" value="P:DNA recombination"/>
    <property type="evidence" value="ECO:0007669"/>
    <property type="project" value="UniProtKB-KW"/>
</dbReference>
<keyword evidence="11" id="KW-0067">ATP-binding</keyword>
<dbReference type="GO" id="GO:0005524">
    <property type="term" value="F:ATP binding"/>
    <property type="evidence" value="ECO:0007669"/>
    <property type="project" value="UniProtKB-KW"/>
</dbReference>
<accession>A0A0L6U964</accession>
<keyword evidence="15" id="KW-0695">RNA-directed DNA polymerase</keyword>
<dbReference type="EMBL" id="LAVV01014370">
    <property type="protein sequence ID" value="KNZ44822.1"/>
    <property type="molecule type" value="Genomic_DNA"/>
</dbReference>
<evidence type="ECO:0000256" key="18">
    <source>
        <dbReference type="ARBA" id="ARBA00023172"/>
    </source>
</evidence>
<evidence type="ECO:0000256" key="10">
    <source>
        <dbReference type="ARBA" id="ARBA00022801"/>
    </source>
</evidence>
<keyword evidence="8" id="KW-0547">Nucleotide-binding</keyword>
<keyword evidence="6" id="KW-0540">Nuclease</keyword>
<keyword evidence="10" id="KW-0378">Hydrolase</keyword>
<evidence type="ECO:0000256" key="7">
    <source>
        <dbReference type="ARBA" id="ARBA00022723"/>
    </source>
</evidence>
<dbReference type="InterPro" id="IPR054722">
    <property type="entry name" value="PolX-like_BBD"/>
</dbReference>
<dbReference type="OrthoDB" id="2281046at2759"/>
<dbReference type="GO" id="GO:0008233">
    <property type="term" value="F:peptidase activity"/>
    <property type="evidence" value="ECO:0007669"/>
    <property type="project" value="UniProtKB-KW"/>
</dbReference>
<keyword evidence="3" id="KW-1188">Viral release from host cell</keyword>
<name>A0A0L6U964_9BASI</name>
<dbReference type="GO" id="GO:0003887">
    <property type="term" value="F:DNA-directed DNA polymerase activity"/>
    <property type="evidence" value="ECO:0007669"/>
    <property type="project" value="UniProtKB-KW"/>
</dbReference>
<evidence type="ECO:0000259" key="22">
    <source>
        <dbReference type="PROSITE" id="PS50994"/>
    </source>
</evidence>
<keyword evidence="16" id="KW-0239">DNA-directed DNA polymerase</keyword>
<dbReference type="SUPFAM" id="SSF53098">
    <property type="entry name" value="Ribonuclease H-like"/>
    <property type="match status" value="1"/>
</dbReference>
<dbReference type="Proteomes" id="UP000037035">
    <property type="component" value="Unassembled WGS sequence"/>
</dbReference>
<evidence type="ECO:0000256" key="21">
    <source>
        <dbReference type="SAM" id="MobiDB-lite"/>
    </source>
</evidence>
<feature type="domain" description="Integrase catalytic" evidence="22">
    <location>
        <begin position="497"/>
        <end position="662"/>
    </location>
</feature>
<keyword evidence="4" id="KW-0645">Protease</keyword>
<dbReference type="GO" id="GO:0003964">
    <property type="term" value="F:RNA-directed DNA polymerase activity"/>
    <property type="evidence" value="ECO:0007669"/>
    <property type="project" value="UniProtKB-KW"/>
</dbReference>
<keyword evidence="5" id="KW-0548">Nucleotidyltransferase</keyword>
<reference evidence="23 24" key="1">
    <citation type="submission" date="2015-08" db="EMBL/GenBank/DDBJ databases">
        <title>Next Generation Sequencing and Analysis of the Genome of Puccinia sorghi L Schw, the Causal Agent of Maize Common Rust.</title>
        <authorList>
            <person name="Rochi L."/>
            <person name="Burguener G."/>
            <person name="Darino M."/>
            <person name="Turjanski A."/>
            <person name="Kreff E."/>
            <person name="Dieguez M.J."/>
            <person name="Sacco F."/>
        </authorList>
    </citation>
    <scope>NUCLEOTIDE SEQUENCE [LARGE SCALE GENOMIC DNA]</scope>
    <source>
        <strain evidence="23 24">RO10H11247</strain>
    </source>
</reference>
<evidence type="ECO:0000256" key="20">
    <source>
        <dbReference type="ARBA" id="ARBA00049244"/>
    </source>
</evidence>
<evidence type="ECO:0000256" key="1">
    <source>
        <dbReference type="ARBA" id="ARBA00002180"/>
    </source>
</evidence>
<dbReference type="GO" id="GO:0005634">
    <property type="term" value="C:nucleus"/>
    <property type="evidence" value="ECO:0007669"/>
    <property type="project" value="UniProtKB-ARBA"/>
</dbReference>
<comment type="caution">
    <text evidence="23">The sequence shown here is derived from an EMBL/GenBank/DDBJ whole genome shotgun (WGS) entry which is preliminary data.</text>
</comment>
<evidence type="ECO:0000256" key="3">
    <source>
        <dbReference type="ARBA" id="ARBA00022612"/>
    </source>
</evidence>
<dbReference type="Pfam" id="PF14223">
    <property type="entry name" value="Retrotran_gag_2"/>
    <property type="match status" value="1"/>
</dbReference>
<evidence type="ECO:0000313" key="24">
    <source>
        <dbReference type="Proteomes" id="UP000037035"/>
    </source>
</evidence>
<keyword evidence="13" id="KW-0694">RNA-binding</keyword>